<feature type="compositionally biased region" description="Basic and acidic residues" evidence="1">
    <location>
        <begin position="93"/>
        <end position="114"/>
    </location>
</feature>
<dbReference type="EMBL" id="FNSA01000003">
    <property type="protein sequence ID" value="SEC62525.1"/>
    <property type="molecule type" value="Genomic_DNA"/>
</dbReference>
<dbReference type="AlphaFoldDB" id="A0A1H4U1C5"/>
<proteinExistence type="predicted"/>
<evidence type="ECO:0000313" key="3">
    <source>
        <dbReference type="Proteomes" id="UP000182241"/>
    </source>
</evidence>
<organism evidence="2 3">
    <name type="scientific">Tsukamurella tyrosinosolvens</name>
    <dbReference type="NCBI Taxonomy" id="57704"/>
    <lineage>
        <taxon>Bacteria</taxon>
        <taxon>Bacillati</taxon>
        <taxon>Actinomycetota</taxon>
        <taxon>Actinomycetes</taxon>
        <taxon>Mycobacteriales</taxon>
        <taxon>Tsukamurellaceae</taxon>
        <taxon>Tsukamurella</taxon>
    </lineage>
</organism>
<feature type="region of interest" description="Disordered" evidence="1">
    <location>
        <begin position="48"/>
        <end position="116"/>
    </location>
</feature>
<name>A0A1H4U1C5_TSUTY</name>
<evidence type="ECO:0000256" key="1">
    <source>
        <dbReference type="SAM" id="MobiDB-lite"/>
    </source>
</evidence>
<sequence>MSYSWKVESGLLRPTYIVGSYHNGTWQEHSRYHDQEDADAVVSRLNGGNFESSREAAEHAERLQRERRQAAADEAAAQAASASAWQRAQQQATDHRVAAEEQARRRAAQEDADLRAQYPPRRTELAGGLADWDGVIWWTVPGTGEVADVSIADL</sequence>
<keyword evidence="3" id="KW-1185">Reference proteome</keyword>
<reference evidence="3" key="1">
    <citation type="submission" date="2016-10" db="EMBL/GenBank/DDBJ databases">
        <authorList>
            <person name="Varghese N."/>
            <person name="Submissions S."/>
        </authorList>
    </citation>
    <scope>NUCLEOTIDE SEQUENCE [LARGE SCALE GENOMIC DNA]</scope>
    <source>
        <strain evidence="3">DSM 44234</strain>
    </source>
</reference>
<feature type="compositionally biased region" description="Basic and acidic residues" evidence="1">
    <location>
        <begin position="52"/>
        <end position="71"/>
    </location>
</feature>
<accession>A0A1H4U1C5</accession>
<gene>
    <name evidence="2" type="ORF">SAMN04489793_2766</name>
</gene>
<dbReference type="STRING" id="57704.SAMN04489793_2766"/>
<dbReference type="RefSeq" id="WP_068741824.1">
    <property type="nucleotide sequence ID" value="NZ_FNSA01000003.1"/>
</dbReference>
<evidence type="ECO:0000313" key="2">
    <source>
        <dbReference type="EMBL" id="SEC62525.1"/>
    </source>
</evidence>
<protein>
    <submittedName>
        <fullName evidence="2">Uncharacterized protein</fullName>
    </submittedName>
</protein>
<feature type="compositionally biased region" description="Low complexity" evidence="1">
    <location>
        <begin position="72"/>
        <end position="92"/>
    </location>
</feature>
<dbReference type="Proteomes" id="UP000182241">
    <property type="component" value="Unassembled WGS sequence"/>
</dbReference>